<comment type="caution">
    <text evidence="3">The sequence shown here is derived from an EMBL/GenBank/DDBJ whole genome shotgun (WGS) entry which is preliminary data.</text>
</comment>
<proteinExistence type="predicted"/>
<protein>
    <recommendedName>
        <fullName evidence="2">GED domain-containing protein</fullName>
    </recommendedName>
</protein>
<evidence type="ECO:0000313" key="3">
    <source>
        <dbReference type="EMBL" id="KAF3020902.1"/>
    </source>
</evidence>
<dbReference type="InterPro" id="IPR020850">
    <property type="entry name" value="GED_dom"/>
</dbReference>
<organism evidence="3 4">
    <name type="scientific">Didymella heteroderae</name>
    <dbReference type="NCBI Taxonomy" id="1769908"/>
    <lineage>
        <taxon>Eukaryota</taxon>
        <taxon>Fungi</taxon>
        <taxon>Dikarya</taxon>
        <taxon>Ascomycota</taxon>
        <taxon>Pezizomycotina</taxon>
        <taxon>Dothideomycetes</taxon>
        <taxon>Pleosporomycetidae</taxon>
        <taxon>Pleosporales</taxon>
        <taxon>Pleosporineae</taxon>
        <taxon>Didymellaceae</taxon>
        <taxon>Didymella</taxon>
    </lineage>
</organism>
<evidence type="ECO:0000256" key="1">
    <source>
        <dbReference type="SAM" id="MobiDB-lite"/>
    </source>
</evidence>
<dbReference type="EMBL" id="SWKV01000481">
    <property type="protein sequence ID" value="KAF3020902.1"/>
    <property type="molecule type" value="Genomic_DNA"/>
</dbReference>
<feature type="domain" description="GED" evidence="2">
    <location>
        <begin position="6"/>
        <end position="97"/>
    </location>
</feature>
<dbReference type="AlphaFoldDB" id="A0A9P5BU92"/>
<dbReference type="OrthoDB" id="415706at2759"/>
<evidence type="ECO:0000313" key="4">
    <source>
        <dbReference type="Proteomes" id="UP000758155"/>
    </source>
</evidence>
<sequence>MNQYACSEALDCMQAYYKVACKRFIDDIAVEAVETSLLAKLGDILSPLRVTYLAADEVTSVAGESDESRAKRKQLTNQLDVLVHGLETCKKFVVGTRDTTIVQGIPGESSPDLSLLSLKTGSSEDITDDEPAEVEAIDDDQVCPTEAVAEPQSGTELDEAPFEVAHAVEDVPVFPDDARGITTTVESGGKKKKKSRKNLNP</sequence>
<dbReference type="PROSITE" id="PS51388">
    <property type="entry name" value="GED"/>
    <property type="match status" value="1"/>
</dbReference>
<name>A0A9P5BU92_9PLEO</name>
<feature type="region of interest" description="Disordered" evidence="1">
    <location>
        <begin position="178"/>
        <end position="201"/>
    </location>
</feature>
<reference evidence="3" key="1">
    <citation type="submission" date="2019-04" db="EMBL/GenBank/DDBJ databases">
        <title>Sequencing of skin fungus with MAO and IRED activity.</title>
        <authorList>
            <person name="Marsaioli A.J."/>
            <person name="Bonatto J.M.C."/>
            <person name="Reis Junior O."/>
        </authorList>
    </citation>
    <scope>NUCLEOTIDE SEQUENCE</scope>
    <source>
        <strain evidence="3">28M1</strain>
    </source>
</reference>
<dbReference type="Proteomes" id="UP000758155">
    <property type="component" value="Unassembled WGS sequence"/>
</dbReference>
<keyword evidence="4" id="KW-1185">Reference proteome</keyword>
<gene>
    <name evidence="3" type="ORF">E8E12_000061</name>
</gene>
<evidence type="ECO:0000259" key="2">
    <source>
        <dbReference type="PROSITE" id="PS51388"/>
    </source>
</evidence>
<accession>A0A9P5BU92</accession>
<feature type="compositionally biased region" description="Basic residues" evidence="1">
    <location>
        <begin position="190"/>
        <end position="201"/>
    </location>
</feature>